<dbReference type="PANTHER" id="PTHR44591">
    <property type="entry name" value="STRESS RESPONSE REGULATOR PROTEIN 1"/>
    <property type="match status" value="1"/>
</dbReference>
<dbReference type="OrthoDB" id="9652at2157"/>
<gene>
    <name evidence="4" type="ORF">SAMN05216564_108130</name>
</gene>
<dbReference type="Gene3D" id="3.40.50.2300">
    <property type="match status" value="1"/>
</dbReference>
<dbReference type="SUPFAM" id="SSF52172">
    <property type="entry name" value="CheY-like"/>
    <property type="match status" value="1"/>
</dbReference>
<accession>A0A1H3M3W4</accession>
<dbReference type="EMBL" id="FNPC01000008">
    <property type="protein sequence ID" value="SDY71400.1"/>
    <property type="molecule type" value="Genomic_DNA"/>
</dbReference>
<dbReference type="SMART" id="SM00448">
    <property type="entry name" value="REC"/>
    <property type="match status" value="1"/>
</dbReference>
<evidence type="ECO:0000313" key="4">
    <source>
        <dbReference type="EMBL" id="SDY71400.1"/>
    </source>
</evidence>
<dbReference type="InterPro" id="IPR001789">
    <property type="entry name" value="Sig_transdc_resp-reg_receiver"/>
</dbReference>
<dbReference type="RefSeq" id="WP_176819498.1">
    <property type="nucleotide sequence ID" value="NZ_FNPC01000008.1"/>
</dbReference>
<dbReference type="InterPro" id="IPR011006">
    <property type="entry name" value="CheY-like_superfamily"/>
</dbReference>
<dbReference type="AlphaFoldDB" id="A0A1H3M3W4"/>
<dbReference type="InterPro" id="IPR050595">
    <property type="entry name" value="Bact_response_regulator"/>
</dbReference>
<keyword evidence="1 2" id="KW-0597">Phosphoprotein</keyword>
<evidence type="ECO:0000256" key="2">
    <source>
        <dbReference type="PROSITE-ProRule" id="PRU00169"/>
    </source>
</evidence>
<evidence type="ECO:0000259" key="3">
    <source>
        <dbReference type="PROSITE" id="PS50110"/>
    </source>
</evidence>
<name>A0A1H3M3W4_9EURY</name>
<proteinExistence type="predicted"/>
<keyword evidence="5" id="KW-1185">Reference proteome</keyword>
<evidence type="ECO:0000313" key="5">
    <source>
        <dbReference type="Proteomes" id="UP000199079"/>
    </source>
</evidence>
<reference evidence="5" key="1">
    <citation type="submission" date="2016-10" db="EMBL/GenBank/DDBJ databases">
        <authorList>
            <person name="Varghese N."/>
            <person name="Submissions S."/>
        </authorList>
    </citation>
    <scope>NUCLEOTIDE SEQUENCE [LARGE SCALE GENOMIC DNA]</scope>
    <source>
        <strain evidence="5">DC30,IBRC 10041,KCTC 4046</strain>
    </source>
</reference>
<feature type="domain" description="Response regulatory" evidence="3">
    <location>
        <begin position="6"/>
        <end position="124"/>
    </location>
</feature>
<organism evidence="4 5">
    <name type="scientific">Halopenitus persicus</name>
    <dbReference type="NCBI Taxonomy" id="1048396"/>
    <lineage>
        <taxon>Archaea</taxon>
        <taxon>Methanobacteriati</taxon>
        <taxon>Methanobacteriota</taxon>
        <taxon>Stenosarchaea group</taxon>
        <taxon>Halobacteria</taxon>
        <taxon>Halobacteriales</taxon>
        <taxon>Haloferacaceae</taxon>
        <taxon>Halopenitus</taxon>
    </lineage>
</organism>
<dbReference type="Pfam" id="PF00072">
    <property type="entry name" value="Response_reg"/>
    <property type="match status" value="1"/>
</dbReference>
<dbReference type="PROSITE" id="PS50110">
    <property type="entry name" value="RESPONSE_REGULATORY"/>
    <property type="match status" value="1"/>
</dbReference>
<dbReference type="PANTHER" id="PTHR44591:SF3">
    <property type="entry name" value="RESPONSE REGULATORY DOMAIN-CONTAINING PROTEIN"/>
    <property type="match status" value="1"/>
</dbReference>
<protein>
    <submittedName>
        <fullName evidence="4">Two-component system, OmpR family, phosphate regulon response regulator PhoB/two-component system, OmpR family, alkaline phosphatase synthesis response regulator PhoP</fullName>
    </submittedName>
</protein>
<feature type="modified residue" description="4-aspartylphosphate" evidence="2">
    <location>
        <position position="57"/>
    </location>
</feature>
<dbReference type="GO" id="GO:0000160">
    <property type="term" value="P:phosphorelay signal transduction system"/>
    <property type="evidence" value="ECO:0007669"/>
    <property type="project" value="InterPro"/>
</dbReference>
<evidence type="ECO:0000256" key="1">
    <source>
        <dbReference type="ARBA" id="ARBA00022553"/>
    </source>
</evidence>
<dbReference type="Proteomes" id="UP000199079">
    <property type="component" value="Unassembled WGS sequence"/>
</dbReference>
<sequence>MSDISSVLIIEDDNDLQQLLQFNFESKGFDVVTRDDGAEALAYLKDTDTLPDVIILDLLMPDVDGLEFLRQRADSERLGAIPTVILSGVDDEDTLAEAYELGVDDYVTKPFSPNALITRVTHLG</sequence>